<keyword evidence="10" id="KW-0812">Transmembrane</keyword>
<dbReference type="SUPFAM" id="SSF52743">
    <property type="entry name" value="Subtilisin-like"/>
    <property type="match status" value="1"/>
</dbReference>
<feature type="active site" description="Charge relay system" evidence="8 9">
    <location>
        <position position="304"/>
    </location>
</feature>
<evidence type="ECO:0000256" key="4">
    <source>
        <dbReference type="ARBA" id="ARBA00022729"/>
    </source>
</evidence>
<dbReference type="SUPFAM" id="SSF49785">
    <property type="entry name" value="Galactose-binding domain-like"/>
    <property type="match status" value="1"/>
</dbReference>
<dbReference type="Proteomes" id="UP000507470">
    <property type="component" value="Unassembled WGS sequence"/>
</dbReference>
<feature type="domain" description="P/Homo B" evidence="11">
    <location>
        <begin position="374"/>
        <end position="509"/>
    </location>
</feature>
<evidence type="ECO:0000256" key="5">
    <source>
        <dbReference type="ARBA" id="ARBA00022801"/>
    </source>
</evidence>
<dbReference type="PANTHER" id="PTHR42884">
    <property type="entry name" value="PROPROTEIN CONVERTASE SUBTILISIN/KEXIN-RELATED"/>
    <property type="match status" value="1"/>
</dbReference>
<evidence type="ECO:0000313" key="12">
    <source>
        <dbReference type="EMBL" id="CAC5380344.1"/>
    </source>
</evidence>
<evidence type="ECO:0000256" key="8">
    <source>
        <dbReference type="PIRSR" id="PIRSR615500-1"/>
    </source>
</evidence>
<dbReference type="GO" id="GO:0004252">
    <property type="term" value="F:serine-type endopeptidase activity"/>
    <property type="evidence" value="ECO:0007669"/>
    <property type="project" value="UniProtKB-UniRule"/>
</dbReference>
<dbReference type="Gene3D" id="3.40.50.200">
    <property type="entry name" value="Peptidase S8/S53 domain"/>
    <property type="match status" value="1"/>
</dbReference>
<dbReference type="Pfam" id="PF01483">
    <property type="entry name" value="P_proprotein"/>
    <property type="match status" value="1"/>
</dbReference>
<name>A0A6J8BBX1_MYTCO</name>
<keyword evidence="13" id="KW-1185">Reference proteome</keyword>
<keyword evidence="4" id="KW-0732">Signal</keyword>
<keyword evidence="6 9" id="KW-0720">Serine protease</keyword>
<dbReference type="PROSITE" id="PS51829">
    <property type="entry name" value="P_HOMO_B"/>
    <property type="match status" value="1"/>
</dbReference>
<evidence type="ECO:0000256" key="2">
    <source>
        <dbReference type="ARBA" id="ARBA00022670"/>
    </source>
</evidence>
<keyword evidence="5 9" id="KW-0378">Hydrolase</keyword>
<dbReference type="EMBL" id="CACVKT020002884">
    <property type="protein sequence ID" value="CAC5380344.1"/>
    <property type="molecule type" value="Genomic_DNA"/>
</dbReference>
<evidence type="ECO:0000313" key="13">
    <source>
        <dbReference type="Proteomes" id="UP000507470"/>
    </source>
</evidence>
<evidence type="ECO:0000256" key="7">
    <source>
        <dbReference type="ARBA" id="ARBA00022837"/>
    </source>
</evidence>
<dbReference type="PRINTS" id="PR00723">
    <property type="entry name" value="SUBTILISIN"/>
</dbReference>
<evidence type="ECO:0000256" key="9">
    <source>
        <dbReference type="PROSITE-ProRule" id="PRU01240"/>
    </source>
</evidence>
<protein>
    <submittedName>
        <fullName evidence="12">FURIN</fullName>
        <ecNumber evidence="12">3.4.21.75</ecNumber>
    </submittedName>
</protein>
<dbReference type="InterPro" id="IPR002884">
    <property type="entry name" value="P_dom"/>
</dbReference>
<sequence>MNELSYQRCNIGVTINHKRGDNKNQFAAVYLCIYYMIFIQLYHLVESQTCYIKVEDELWPLQWYLNKSVGDKYDMNVLPAWRSCINGTDVTVGVVDKGVQDHIDLKINRRFDFSDVNEGTVSSLQHGTRAAGVIGALKNKNFTIGIAFGSEIADIKIASTAVWDTFDVAAFYHHMDSIQVYSCSFANFHTGTKTYKLEKNQEDAFIRGTTQGRGGLGSVYVFATGNSGDVTELSHDSCAYDRLVTNRYVISVAGIQDDLSKVPNGEACSAMMVAAFTAKGGAQHHKIVTTNVRNTSTEYFNQNSAAAPMVSGAVALALSANPNLSYRDVMHLLVLTSRGDLPEFKQGNDFKKNAANLSVSSYFGFGLLDIGALVQRSQGWNKVPARESCNANMYSSCCKAVEEYYHLVEVKLCTISYTEHVEVTLKINHPHAGQIQWVLTSPHGTKSTILPGRLLDSTRYMNLTVLTVQMWGENPNGFWKLKPTALFDRNLDGGRVDFISLTVHGFDCSSSDLSCLKPAVQDESFFITPPPYEVTTDKTTDKSDKPDKNTKSINHSVIIIAVVLAVICVVIVILFVVKRKKKLCFKEKLRSKNSENSENYPTEQHIPLKC</sequence>
<dbReference type="GO" id="GO:0016485">
    <property type="term" value="P:protein processing"/>
    <property type="evidence" value="ECO:0007669"/>
    <property type="project" value="TreeGrafter"/>
</dbReference>
<gene>
    <name evidence="12" type="ORF">MCOR_16310</name>
</gene>
<proteinExistence type="inferred from homology"/>
<dbReference type="InterPro" id="IPR036852">
    <property type="entry name" value="Peptidase_S8/S53_dom_sf"/>
</dbReference>
<feature type="active site" description="Charge relay system" evidence="8 9">
    <location>
        <position position="126"/>
    </location>
</feature>
<dbReference type="Pfam" id="PF00082">
    <property type="entry name" value="Peptidase_S8"/>
    <property type="match status" value="1"/>
</dbReference>
<feature type="transmembrane region" description="Helical" evidence="10">
    <location>
        <begin position="557"/>
        <end position="577"/>
    </location>
</feature>
<comment type="similarity">
    <text evidence="1">Belongs to the peptidase S8 family. Furin subfamily.</text>
</comment>
<reference evidence="12 13" key="1">
    <citation type="submission" date="2020-06" db="EMBL/GenBank/DDBJ databases">
        <authorList>
            <person name="Li R."/>
            <person name="Bekaert M."/>
        </authorList>
    </citation>
    <scope>NUCLEOTIDE SEQUENCE [LARGE SCALE GENOMIC DNA]</scope>
    <source>
        <strain evidence="13">wild</strain>
    </source>
</reference>
<dbReference type="InterPro" id="IPR008979">
    <property type="entry name" value="Galactose-bd-like_sf"/>
</dbReference>
<dbReference type="EC" id="3.4.21.75" evidence="12"/>
<dbReference type="GO" id="GO:0005802">
    <property type="term" value="C:trans-Golgi network"/>
    <property type="evidence" value="ECO:0007669"/>
    <property type="project" value="TreeGrafter"/>
</dbReference>
<dbReference type="AlphaFoldDB" id="A0A6J8BBX1"/>
<dbReference type="InterPro" id="IPR000209">
    <property type="entry name" value="Peptidase_S8/S53_dom"/>
</dbReference>
<dbReference type="GO" id="GO:0000139">
    <property type="term" value="C:Golgi membrane"/>
    <property type="evidence" value="ECO:0007669"/>
    <property type="project" value="TreeGrafter"/>
</dbReference>
<keyword evidence="3" id="KW-0165">Cleavage on pair of basic residues</keyword>
<dbReference type="InterPro" id="IPR034182">
    <property type="entry name" value="Kexin/furin"/>
</dbReference>
<dbReference type="CDD" id="cd04059">
    <property type="entry name" value="Peptidases_S8_Protein_convertases_Kexins_Furin-like"/>
    <property type="match status" value="1"/>
</dbReference>
<dbReference type="PANTHER" id="PTHR42884:SF14">
    <property type="entry name" value="NEUROENDOCRINE CONVERTASE 1"/>
    <property type="match status" value="1"/>
</dbReference>
<keyword evidence="10" id="KW-1133">Transmembrane helix</keyword>
<feature type="transmembrane region" description="Helical" evidence="10">
    <location>
        <begin position="26"/>
        <end position="45"/>
    </location>
</feature>
<feature type="active site" description="Charge relay system" evidence="8 9">
    <location>
        <position position="96"/>
    </location>
</feature>
<keyword evidence="10" id="KW-0472">Membrane</keyword>
<dbReference type="Gene3D" id="2.60.120.260">
    <property type="entry name" value="Galactose-binding domain-like"/>
    <property type="match status" value="1"/>
</dbReference>
<evidence type="ECO:0000256" key="6">
    <source>
        <dbReference type="ARBA" id="ARBA00022825"/>
    </source>
</evidence>
<dbReference type="PROSITE" id="PS51892">
    <property type="entry name" value="SUBTILASE"/>
    <property type="match status" value="1"/>
</dbReference>
<dbReference type="OrthoDB" id="300641at2759"/>
<dbReference type="InterPro" id="IPR015500">
    <property type="entry name" value="Peptidase_S8_subtilisin-rel"/>
</dbReference>
<evidence type="ECO:0000259" key="11">
    <source>
        <dbReference type="PROSITE" id="PS51829"/>
    </source>
</evidence>
<keyword evidence="2 9" id="KW-0645">Protease</keyword>
<evidence type="ECO:0000256" key="3">
    <source>
        <dbReference type="ARBA" id="ARBA00022685"/>
    </source>
</evidence>
<evidence type="ECO:0000256" key="10">
    <source>
        <dbReference type="SAM" id="Phobius"/>
    </source>
</evidence>
<accession>A0A6J8BBX1</accession>
<evidence type="ECO:0000256" key="1">
    <source>
        <dbReference type="ARBA" id="ARBA00005325"/>
    </source>
</evidence>
<keyword evidence="7" id="KW-0106">Calcium</keyword>
<organism evidence="12 13">
    <name type="scientific">Mytilus coruscus</name>
    <name type="common">Sea mussel</name>
    <dbReference type="NCBI Taxonomy" id="42192"/>
    <lineage>
        <taxon>Eukaryota</taxon>
        <taxon>Metazoa</taxon>
        <taxon>Spiralia</taxon>
        <taxon>Lophotrochozoa</taxon>
        <taxon>Mollusca</taxon>
        <taxon>Bivalvia</taxon>
        <taxon>Autobranchia</taxon>
        <taxon>Pteriomorphia</taxon>
        <taxon>Mytilida</taxon>
        <taxon>Mytiloidea</taxon>
        <taxon>Mytilidae</taxon>
        <taxon>Mytilinae</taxon>
        <taxon>Mytilus</taxon>
    </lineage>
</organism>